<evidence type="ECO:0008006" key="3">
    <source>
        <dbReference type="Google" id="ProtNLM"/>
    </source>
</evidence>
<dbReference type="OrthoDB" id="5736381at2"/>
<gene>
    <name evidence="1" type="ORF">ARC78_15210</name>
</gene>
<dbReference type="Pfam" id="PF04883">
    <property type="entry name" value="HK97-gp10_like"/>
    <property type="match status" value="1"/>
</dbReference>
<dbReference type="AlphaFoldDB" id="A0A0R0A1Y8"/>
<dbReference type="NCBIfam" id="TIGR01725">
    <property type="entry name" value="phge_HK97_gp10"/>
    <property type="match status" value="1"/>
</dbReference>
<dbReference type="Proteomes" id="UP000050836">
    <property type="component" value="Unassembled WGS sequence"/>
</dbReference>
<comment type="caution">
    <text evidence="1">The sequence shown here is derived from an EMBL/GenBank/DDBJ whole genome shotgun (WGS) entry which is preliminary data.</text>
</comment>
<accession>A0A0R0A1Y8</accession>
<keyword evidence="2" id="KW-1185">Reference proteome</keyword>
<proteinExistence type="predicted"/>
<organism evidence="1 2">
    <name type="scientific">Stenotrophomonas pictorum JCM 9942</name>
    <dbReference type="NCBI Taxonomy" id="1236960"/>
    <lineage>
        <taxon>Bacteria</taxon>
        <taxon>Pseudomonadati</taxon>
        <taxon>Pseudomonadota</taxon>
        <taxon>Gammaproteobacteria</taxon>
        <taxon>Lysobacterales</taxon>
        <taxon>Lysobacteraceae</taxon>
        <taxon>Stenotrophomonas</taxon>
    </lineage>
</organism>
<evidence type="ECO:0000313" key="1">
    <source>
        <dbReference type="EMBL" id="KRG38825.1"/>
    </source>
</evidence>
<name>A0A0R0A1Y8_9GAMM</name>
<evidence type="ECO:0000313" key="2">
    <source>
        <dbReference type="Proteomes" id="UP000050836"/>
    </source>
</evidence>
<dbReference type="InterPro" id="IPR010064">
    <property type="entry name" value="HK97-gp10_tail"/>
</dbReference>
<dbReference type="RefSeq" id="WP_054657263.1">
    <property type="nucleotide sequence ID" value="NZ_BAZI01000015.1"/>
</dbReference>
<protein>
    <recommendedName>
        <fullName evidence="3">HK97 gp10 family phage protein</fullName>
    </recommendedName>
</protein>
<dbReference type="EMBL" id="LLXS01000051">
    <property type="protein sequence ID" value="KRG38825.1"/>
    <property type="molecule type" value="Genomic_DNA"/>
</dbReference>
<sequence length="160" mass="17639">MAEIRGLKEIGDRLRALPPALGSKGGGPLRYALMQAAKVIRSEAQARVAVRSGALRDNIVTKRHSNPKAAGVTERYDVGMKGGTRRLADNVRNRRARRAGQRVRTAGKVFYGRFLELGTVKMQAKPFLRPALEAKGEQAVRAFRDAFLRAVEMAEKKVGR</sequence>
<reference evidence="1 2" key="1">
    <citation type="submission" date="2015-10" db="EMBL/GenBank/DDBJ databases">
        <title>Genome sequencing and analysis of members of genus Stenotrophomonas.</title>
        <authorList>
            <person name="Patil P.P."/>
            <person name="Midha S."/>
            <person name="Patil P.B."/>
        </authorList>
    </citation>
    <scope>NUCLEOTIDE SEQUENCE [LARGE SCALE GENOMIC DNA]</scope>
    <source>
        <strain evidence="1 2">JCM 9942</strain>
    </source>
</reference>